<evidence type="ECO:0000313" key="3">
    <source>
        <dbReference type="Proteomes" id="UP000316852"/>
    </source>
</evidence>
<dbReference type="Proteomes" id="UP000316852">
    <property type="component" value="Unassembled WGS sequence"/>
</dbReference>
<dbReference type="AlphaFoldDB" id="A0A538T0U3"/>
<feature type="transmembrane region" description="Helical" evidence="1">
    <location>
        <begin position="136"/>
        <end position="154"/>
    </location>
</feature>
<evidence type="ECO:0000313" key="2">
    <source>
        <dbReference type="EMBL" id="TMQ57260.1"/>
    </source>
</evidence>
<proteinExistence type="predicted"/>
<gene>
    <name evidence="2" type="ORF">E6K76_10980</name>
</gene>
<sequence length="212" mass="24277">MHIPGLETWIAALLTLACMSFLYKDNPLFRFAESLFAGISLGYFIGVTLNQTLVPNLIQPLFQDFRQNWDLLVPGLLGVLLYMRYVPKIAWISRFALSIYVAYYIGLDFTRRIHGEVLPQLARAIVPLTHFDSHTIFYSLIFALGVFSVLIYFFFSKEQDQVTRRVARLGIWFLMISFGAAFGFTVMGRVALLIGRLNFLILDWIYPMVGLG</sequence>
<name>A0A538T0U3_UNCEI</name>
<evidence type="ECO:0000256" key="1">
    <source>
        <dbReference type="SAM" id="Phobius"/>
    </source>
</evidence>
<keyword evidence="1" id="KW-0472">Membrane</keyword>
<feature type="transmembrane region" description="Helical" evidence="1">
    <location>
        <begin position="35"/>
        <end position="53"/>
    </location>
</feature>
<protein>
    <submittedName>
        <fullName evidence="2">Uncharacterized protein</fullName>
    </submittedName>
</protein>
<accession>A0A538T0U3</accession>
<organism evidence="2 3">
    <name type="scientific">Eiseniibacteriota bacterium</name>
    <dbReference type="NCBI Taxonomy" id="2212470"/>
    <lineage>
        <taxon>Bacteria</taxon>
        <taxon>Candidatus Eiseniibacteriota</taxon>
    </lineage>
</organism>
<feature type="transmembrane region" description="Helical" evidence="1">
    <location>
        <begin position="166"/>
        <end position="184"/>
    </location>
</feature>
<keyword evidence="1" id="KW-1133">Transmembrane helix</keyword>
<comment type="caution">
    <text evidence="2">The sequence shown here is derived from an EMBL/GenBank/DDBJ whole genome shotgun (WGS) entry which is preliminary data.</text>
</comment>
<feature type="transmembrane region" description="Helical" evidence="1">
    <location>
        <begin position="65"/>
        <end position="82"/>
    </location>
</feature>
<reference evidence="2 3" key="1">
    <citation type="journal article" date="2019" name="Nat. Microbiol.">
        <title>Mediterranean grassland soil C-N compound turnover is dependent on rainfall and depth, and is mediated by genomically divergent microorganisms.</title>
        <authorList>
            <person name="Diamond S."/>
            <person name="Andeer P.F."/>
            <person name="Li Z."/>
            <person name="Crits-Christoph A."/>
            <person name="Burstein D."/>
            <person name="Anantharaman K."/>
            <person name="Lane K.R."/>
            <person name="Thomas B.C."/>
            <person name="Pan C."/>
            <person name="Northen T.R."/>
            <person name="Banfield J.F."/>
        </authorList>
    </citation>
    <scope>NUCLEOTIDE SEQUENCE [LARGE SCALE GENOMIC DNA]</scope>
    <source>
        <strain evidence="2">WS_6</strain>
    </source>
</reference>
<keyword evidence="1" id="KW-0812">Transmembrane</keyword>
<feature type="transmembrane region" description="Helical" evidence="1">
    <location>
        <begin position="89"/>
        <end position="106"/>
    </location>
</feature>
<feature type="transmembrane region" description="Helical" evidence="1">
    <location>
        <begin position="6"/>
        <end position="23"/>
    </location>
</feature>
<dbReference type="EMBL" id="VBOW01000067">
    <property type="protein sequence ID" value="TMQ57260.1"/>
    <property type="molecule type" value="Genomic_DNA"/>
</dbReference>